<gene>
    <name evidence="2" type="ORF">MNBD_DELTA04-867</name>
</gene>
<reference evidence="2" key="1">
    <citation type="submission" date="2018-06" db="EMBL/GenBank/DDBJ databases">
        <authorList>
            <person name="Zhirakovskaya E."/>
        </authorList>
    </citation>
    <scope>NUCLEOTIDE SEQUENCE</scope>
</reference>
<feature type="domain" description="tRNA (guanine-N(1)-)-methyltransferase C-terminal" evidence="1">
    <location>
        <begin position="11"/>
        <end position="120"/>
    </location>
</feature>
<protein>
    <recommendedName>
        <fullName evidence="1">tRNA (guanine-N(1)-)-methyltransferase C-terminal domain-containing protein</fullName>
    </recommendedName>
</protein>
<dbReference type="Gene3D" id="3.40.1280.10">
    <property type="match status" value="1"/>
</dbReference>
<sequence length="121" mass="13493">MAMAADRQIRLDVALIHYPVVNRSGEIIGSAVTNLDLHDIARAGCTYGVDTYWVVTPYARQRELAEEIVRHWTEGYGGSVNPDRKQALSLIRVCADLDEVLTGTARKWGRKPLVLATCARR</sequence>
<organism evidence="2">
    <name type="scientific">hydrothermal vent metagenome</name>
    <dbReference type="NCBI Taxonomy" id="652676"/>
    <lineage>
        <taxon>unclassified sequences</taxon>
        <taxon>metagenomes</taxon>
        <taxon>ecological metagenomes</taxon>
    </lineage>
</organism>
<feature type="non-terminal residue" evidence="2">
    <location>
        <position position="121"/>
    </location>
</feature>
<dbReference type="EMBL" id="UOEY01000120">
    <property type="protein sequence ID" value="VAW41300.1"/>
    <property type="molecule type" value="Genomic_DNA"/>
</dbReference>
<accession>A0A3B0VL81</accession>
<dbReference type="AlphaFoldDB" id="A0A3B0VL81"/>
<dbReference type="Pfam" id="PF09936">
    <property type="entry name" value="Methyltrn_RNA_4"/>
    <property type="match status" value="1"/>
</dbReference>
<dbReference type="InterPro" id="IPR019230">
    <property type="entry name" value="RNA_MeTrfase_C_dom"/>
</dbReference>
<name>A0A3B0VL81_9ZZZZ</name>
<evidence type="ECO:0000259" key="1">
    <source>
        <dbReference type="Pfam" id="PF09936"/>
    </source>
</evidence>
<evidence type="ECO:0000313" key="2">
    <source>
        <dbReference type="EMBL" id="VAW41300.1"/>
    </source>
</evidence>
<proteinExistence type="predicted"/>
<dbReference type="InterPro" id="IPR029026">
    <property type="entry name" value="tRNA_m1G_MTases_N"/>
</dbReference>